<dbReference type="OrthoDB" id="9797508at2"/>
<dbReference type="GO" id="GO:0006979">
    <property type="term" value="P:response to oxidative stress"/>
    <property type="evidence" value="ECO:0007669"/>
    <property type="project" value="InterPro"/>
</dbReference>
<comment type="similarity">
    <text evidence="1">Belongs to the OsmC/Ohr family.</text>
</comment>
<dbReference type="Proteomes" id="UP000192610">
    <property type="component" value="Unassembled WGS sequence"/>
</dbReference>
<dbReference type="NCBIfam" id="TIGR03561">
    <property type="entry name" value="organ_hyd_perox"/>
    <property type="match status" value="1"/>
</dbReference>
<sequence length="142" mass="15212">MSTTTNQSSKVYYTAHTHTTGGREGASKSSDGNLDVKLSMPGSNKPGTNPEQLFAAGWSACFEGAMAKAAQKLKVRLPESLFIDAEIDLLVDDGNFTLAARMDISLPGVDREVALQIIEIAHNICPYSKAIKGNVPVQFNLV</sequence>
<dbReference type="SUPFAM" id="SSF82784">
    <property type="entry name" value="OsmC-like"/>
    <property type="match status" value="1"/>
</dbReference>
<organism evidence="3 4">
    <name type="scientific">Niastella yeongjuensis</name>
    <dbReference type="NCBI Taxonomy" id="354355"/>
    <lineage>
        <taxon>Bacteria</taxon>
        <taxon>Pseudomonadati</taxon>
        <taxon>Bacteroidota</taxon>
        <taxon>Chitinophagia</taxon>
        <taxon>Chitinophagales</taxon>
        <taxon>Chitinophagaceae</taxon>
        <taxon>Niastella</taxon>
    </lineage>
</organism>
<name>A0A1V9EJM3_9BACT</name>
<dbReference type="AlphaFoldDB" id="A0A1V9EJM3"/>
<dbReference type="PANTHER" id="PTHR33797">
    <property type="entry name" value="ORGANIC HYDROPEROXIDE RESISTANCE PROTEIN-LIKE"/>
    <property type="match status" value="1"/>
</dbReference>
<dbReference type="RefSeq" id="WP_081201919.1">
    <property type="nucleotide sequence ID" value="NZ_FOCZ01000020.1"/>
</dbReference>
<evidence type="ECO:0000313" key="3">
    <source>
        <dbReference type="EMBL" id="OQP46261.1"/>
    </source>
</evidence>
<feature type="region of interest" description="Disordered" evidence="2">
    <location>
        <begin position="1"/>
        <end position="49"/>
    </location>
</feature>
<evidence type="ECO:0000313" key="4">
    <source>
        <dbReference type="Proteomes" id="UP000192610"/>
    </source>
</evidence>
<dbReference type="Gene3D" id="3.30.300.20">
    <property type="match status" value="1"/>
</dbReference>
<dbReference type="InterPro" id="IPR003718">
    <property type="entry name" value="OsmC/Ohr_fam"/>
</dbReference>
<dbReference type="Pfam" id="PF02566">
    <property type="entry name" value="OsmC"/>
    <property type="match status" value="1"/>
</dbReference>
<dbReference type="EMBL" id="LVXG01000024">
    <property type="protein sequence ID" value="OQP46261.1"/>
    <property type="molecule type" value="Genomic_DNA"/>
</dbReference>
<comment type="caution">
    <text evidence="3">The sequence shown here is derived from an EMBL/GenBank/DDBJ whole genome shotgun (WGS) entry which is preliminary data.</text>
</comment>
<evidence type="ECO:0000256" key="1">
    <source>
        <dbReference type="ARBA" id="ARBA00007378"/>
    </source>
</evidence>
<dbReference type="Gene3D" id="2.20.25.10">
    <property type="match status" value="1"/>
</dbReference>
<protein>
    <submittedName>
        <fullName evidence="3">Peroxiredoxin</fullName>
    </submittedName>
</protein>
<evidence type="ECO:0000256" key="2">
    <source>
        <dbReference type="SAM" id="MobiDB-lite"/>
    </source>
</evidence>
<reference evidence="4" key="1">
    <citation type="submission" date="2016-04" db="EMBL/GenBank/DDBJ databases">
        <authorList>
            <person name="Chen L."/>
            <person name="Zhuang W."/>
            <person name="Wang G."/>
        </authorList>
    </citation>
    <scope>NUCLEOTIDE SEQUENCE [LARGE SCALE GENOMIC DNA]</scope>
    <source>
        <strain evidence="4">17621</strain>
    </source>
</reference>
<dbReference type="InterPro" id="IPR036102">
    <property type="entry name" value="OsmC/Ohrsf"/>
</dbReference>
<proteinExistence type="inferred from homology"/>
<dbReference type="STRING" id="354355.SAMN05660816_06430"/>
<accession>A0A1V9EJM3</accession>
<keyword evidence="4" id="KW-1185">Reference proteome</keyword>
<dbReference type="PANTHER" id="PTHR33797:SF2">
    <property type="entry name" value="ORGANIC HYDROPEROXIDE RESISTANCE PROTEIN-LIKE"/>
    <property type="match status" value="1"/>
</dbReference>
<feature type="compositionally biased region" description="Polar residues" evidence="2">
    <location>
        <begin position="1"/>
        <end position="20"/>
    </location>
</feature>
<gene>
    <name evidence="3" type="ORF">A4H97_31355</name>
</gene>
<dbReference type="InterPro" id="IPR019953">
    <property type="entry name" value="OHR"/>
</dbReference>
<dbReference type="InterPro" id="IPR015946">
    <property type="entry name" value="KH_dom-like_a/b"/>
</dbReference>